<reference evidence="2" key="1">
    <citation type="journal article" date="2022" name="Mol. Ecol. Resour.">
        <title>The genomes of chicory, endive, great burdock and yacon provide insights into Asteraceae palaeo-polyploidization history and plant inulin production.</title>
        <authorList>
            <person name="Fan W."/>
            <person name="Wang S."/>
            <person name="Wang H."/>
            <person name="Wang A."/>
            <person name="Jiang F."/>
            <person name="Liu H."/>
            <person name="Zhao H."/>
            <person name="Xu D."/>
            <person name="Zhang Y."/>
        </authorList>
    </citation>
    <scope>NUCLEOTIDE SEQUENCE [LARGE SCALE GENOMIC DNA]</scope>
    <source>
        <strain evidence="2">cv. Yunnan</strain>
    </source>
</reference>
<dbReference type="EMBL" id="CM042043">
    <property type="protein sequence ID" value="KAI3696144.1"/>
    <property type="molecule type" value="Genomic_DNA"/>
</dbReference>
<name>A0ACB8ZFP7_9ASTR</name>
<keyword evidence="2" id="KW-1185">Reference proteome</keyword>
<protein>
    <submittedName>
        <fullName evidence="1">Uncharacterized protein</fullName>
    </submittedName>
</protein>
<reference evidence="1 2" key="2">
    <citation type="journal article" date="2022" name="Mol. Ecol. Resour.">
        <title>The genomes of chicory, endive, great burdock and yacon provide insights into Asteraceae paleo-polyploidization history and plant inulin production.</title>
        <authorList>
            <person name="Fan W."/>
            <person name="Wang S."/>
            <person name="Wang H."/>
            <person name="Wang A."/>
            <person name="Jiang F."/>
            <person name="Liu H."/>
            <person name="Zhao H."/>
            <person name="Xu D."/>
            <person name="Zhang Y."/>
        </authorList>
    </citation>
    <scope>NUCLEOTIDE SEQUENCE [LARGE SCALE GENOMIC DNA]</scope>
    <source>
        <strain evidence="2">cv. Yunnan</strain>
        <tissue evidence="1">Leaves</tissue>
    </source>
</reference>
<comment type="caution">
    <text evidence="1">The sequence shown here is derived from an EMBL/GenBank/DDBJ whole genome shotgun (WGS) entry which is preliminary data.</text>
</comment>
<evidence type="ECO:0000313" key="2">
    <source>
        <dbReference type="Proteomes" id="UP001056120"/>
    </source>
</evidence>
<gene>
    <name evidence="1" type="ORF">L1987_79154</name>
</gene>
<accession>A0ACB8ZFP7</accession>
<organism evidence="1 2">
    <name type="scientific">Smallanthus sonchifolius</name>
    <dbReference type="NCBI Taxonomy" id="185202"/>
    <lineage>
        <taxon>Eukaryota</taxon>
        <taxon>Viridiplantae</taxon>
        <taxon>Streptophyta</taxon>
        <taxon>Embryophyta</taxon>
        <taxon>Tracheophyta</taxon>
        <taxon>Spermatophyta</taxon>
        <taxon>Magnoliopsida</taxon>
        <taxon>eudicotyledons</taxon>
        <taxon>Gunneridae</taxon>
        <taxon>Pentapetalae</taxon>
        <taxon>asterids</taxon>
        <taxon>campanulids</taxon>
        <taxon>Asterales</taxon>
        <taxon>Asteraceae</taxon>
        <taxon>Asteroideae</taxon>
        <taxon>Heliantheae alliance</taxon>
        <taxon>Millerieae</taxon>
        <taxon>Smallanthus</taxon>
    </lineage>
</organism>
<evidence type="ECO:0000313" key="1">
    <source>
        <dbReference type="EMBL" id="KAI3696144.1"/>
    </source>
</evidence>
<sequence length="68" mass="7796">MVDSNGIQKELAGEPYEVGTSTVLRERINPPILTGENIYAIRRGDSEIAEAWFDQQRLHHYTPRKAKQ</sequence>
<dbReference type="Proteomes" id="UP001056120">
    <property type="component" value="Linkage Group LG26"/>
</dbReference>
<proteinExistence type="predicted"/>